<gene>
    <name evidence="2" type="ORF">A0U92_15735</name>
</gene>
<evidence type="ECO:0000256" key="1">
    <source>
        <dbReference type="SAM" id="Phobius"/>
    </source>
</evidence>
<evidence type="ECO:0000313" key="2">
    <source>
        <dbReference type="EMBL" id="AQS85969.1"/>
    </source>
</evidence>
<dbReference type="Gene3D" id="3.20.20.70">
    <property type="entry name" value="Aldolase class I"/>
    <property type="match status" value="1"/>
</dbReference>
<dbReference type="STRING" id="435.A0U92_15735"/>
<evidence type="ECO:0000313" key="3">
    <source>
        <dbReference type="Proteomes" id="UP000188937"/>
    </source>
</evidence>
<reference evidence="2 3" key="1">
    <citation type="submission" date="2016-03" db="EMBL/GenBank/DDBJ databases">
        <title>Acetic acid bacteria sequencing.</title>
        <authorList>
            <person name="Brandt J."/>
            <person name="Jakob F."/>
            <person name="Vogel R.F."/>
        </authorList>
    </citation>
    <scope>NUCLEOTIDE SEQUENCE [LARGE SCALE GENOMIC DNA]</scope>
    <source>
        <strain evidence="2 3">TMW2.1153</strain>
    </source>
</reference>
<dbReference type="AlphaFoldDB" id="A0A1U9KJR6"/>
<keyword evidence="3" id="KW-1185">Reference proteome</keyword>
<dbReference type="InterPro" id="IPR013785">
    <property type="entry name" value="Aldolase_TIM"/>
</dbReference>
<dbReference type="EMBL" id="CP014692">
    <property type="protein sequence ID" value="AQS85969.1"/>
    <property type="molecule type" value="Genomic_DNA"/>
</dbReference>
<keyword evidence="1" id="KW-0812">Transmembrane</keyword>
<accession>A0A1U9KJR6</accession>
<proteinExistence type="predicted"/>
<keyword evidence="1" id="KW-1133">Transmembrane helix</keyword>
<sequence length="78" mass="8593">MFGPFLRATSGPVVADSLLVFHLTGSLLHAAFAFLGYVISDRPDRLRHNLPLAPYDRATFYVGGAHGYTDYPHTKVSE</sequence>
<keyword evidence="1" id="KW-0472">Membrane</keyword>
<protein>
    <submittedName>
        <fullName evidence="2">Uncharacterized protein</fullName>
    </submittedName>
</protein>
<dbReference type="Proteomes" id="UP000188937">
    <property type="component" value="Chromosome"/>
</dbReference>
<dbReference type="KEGG" id="aace:A0U92_15735"/>
<dbReference type="RefSeq" id="WP_077813971.1">
    <property type="nucleotide sequence ID" value="NZ_CP014692.1"/>
</dbReference>
<feature type="transmembrane region" description="Helical" evidence="1">
    <location>
        <begin position="20"/>
        <end position="39"/>
    </location>
</feature>
<organism evidence="2 3">
    <name type="scientific">Acetobacter aceti</name>
    <dbReference type="NCBI Taxonomy" id="435"/>
    <lineage>
        <taxon>Bacteria</taxon>
        <taxon>Pseudomonadati</taxon>
        <taxon>Pseudomonadota</taxon>
        <taxon>Alphaproteobacteria</taxon>
        <taxon>Acetobacterales</taxon>
        <taxon>Acetobacteraceae</taxon>
        <taxon>Acetobacter</taxon>
        <taxon>Acetobacter subgen. Acetobacter</taxon>
    </lineage>
</organism>
<name>A0A1U9KJR6_ACEAC</name>